<dbReference type="AlphaFoldDB" id="A0AAN8J9R0"/>
<sequence length="161" mass="17016">MGFFEKPLTAKIGTVLLTISYLVCLTGTSSPSWFKIGHKTLGLWTDCEGPGEFQNCGSTNLSSKPGWFYAVLSLATIGAVCLIVANIVGFFSSNRKIPAAFGVIGGLLLLISVVIYGVKQNESIGSLYWAFYLAMIAGVLGFVGALLLIPGENKSSVPVSE</sequence>
<evidence type="ECO:0000313" key="3">
    <source>
        <dbReference type="Proteomes" id="UP001347796"/>
    </source>
</evidence>
<evidence type="ECO:0000256" key="1">
    <source>
        <dbReference type="SAM" id="Phobius"/>
    </source>
</evidence>
<name>A0AAN8J9R0_PATCE</name>
<feature type="transmembrane region" description="Helical" evidence="1">
    <location>
        <begin position="98"/>
        <end position="117"/>
    </location>
</feature>
<dbReference type="Gene3D" id="1.20.140.150">
    <property type="match status" value="1"/>
</dbReference>
<dbReference type="EMBL" id="JAZGQO010000014">
    <property type="protein sequence ID" value="KAK6170673.1"/>
    <property type="molecule type" value="Genomic_DNA"/>
</dbReference>
<keyword evidence="1" id="KW-0812">Transmembrane</keyword>
<keyword evidence="3" id="KW-1185">Reference proteome</keyword>
<reference evidence="2 3" key="1">
    <citation type="submission" date="2024-01" db="EMBL/GenBank/DDBJ databases">
        <title>The genome of the rayed Mediterranean limpet Patella caerulea (Linnaeus, 1758).</title>
        <authorList>
            <person name="Anh-Thu Weber A."/>
            <person name="Halstead-Nussloch G."/>
        </authorList>
    </citation>
    <scope>NUCLEOTIDE SEQUENCE [LARGE SCALE GENOMIC DNA]</scope>
    <source>
        <strain evidence="2">AATW-2023a</strain>
        <tissue evidence="2">Whole specimen</tissue>
    </source>
</reference>
<accession>A0AAN8J9R0</accession>
<feature type="transmembrane region" description="Helical" evidence="1">
    <location>
        <begin position="12"/>
        <end position="34"/>
    </location>
</feature>
<feature type="transmembrane region" description="Helical" evidence="1">
    <location>
        <begin position="129"/>
        <end position="149"/>
    </location>
</feature>
<protein>
    <submittedName>
        <fullName evidence="2">Uncharacterized protein</fullName>
    </submittedName>
</protein>
<proteinExistence type="predicted"/>
<feature type="transmembrane region" description="Helical" evidence="1">
    <location>
        <begin position="67"/>
        <end position="91"/>
    </location>
</feature>
<keyword evidence="1" id="KW-0472">Membrane</keyword>
<dbReference type="Proteomes" id="UP001347796">
    <property type="component" value="Unassembled WGS sequence"/>
</dbReference>
<organism evidence="2 3">
    <name type="scientific">Patella caerulea</name>
    <name type="common">Rayed Mediterranean limpet</name>
    <dbReference type="NCBI Taxonomy" id="87958"/>
    <lineage>
        <taxon>Eukaryota</taxon>
        <taxon>Metazoa</taxon>
        <taxon>Spiralia</taxon>
        <taxon>Lophotrochozoa</taxon>
        <taxon>Mollusca</taxon>
        <taxon>Gastropoda</taxon>
        <taxon>Patellogastropoda</taxon>
        <taxon>Patelloidea</taxon>
        <taxon>Patellidae</taxon>
        <taxon>Patella</taxon>
    </lineage>
</organism>
<gene>
    <name evidence="2" type="ORF">SNE40_019007</name>
</gene>
<evidence type="ECO:0000313" key="2">
    <source>
        <dbReference type="EMBL" id="KAK6170673.1"/>
    </source>
</evidence>
<comment type="caution">
    <text evidence="2">The sequence shown here is derived from an EMBL/GenBank/DDBJ whole genome shotgun (WGS) entry which is preliminary data.</text>
</comment>
<keyword evidence="1" id="KW-1133">Transmembrane helix</keyword>